<evidence type="ECO:0000313" key="1">
    <source>
        <dbReference type="EMBL" id="KAH7232799.1"/>
    </source>
</evidence>
<sequence>MKEMDSAQQQLDRDGINNIINWDRRLNPSKWQSDSLKYRRIRSRSGSRGGSNRRLGAGNLLFLSDGTFFREIRLGGPYGATSHRTSLPFPTPPVSTDPVFMQLELLAERLVDADYLHSFVAMLDKVLGTIAPHPNAYSEFLSSIVGRPLALVKAAYSLELATQPFTNQSTLINPPSPPSQELETYEFGIHLGDASRIYDSLIAYFIPQQTPSAGNRTDLNSIYTHFMPANPEVPAPNLPQISPANYPTVKPFWQDPMDTLIVGPPEKPNINPQASYATQWNLHLVPVGALGIHLCRSMPTAAAQLPTWTWQAALKRMTAFFHMGPLLSKSDVPDFDYRHALTPTYNLTDDKNMA</sequence>
<dbReference type="OrthoDB" id="2992173at2759"/>
<gene>
    <name evidence="1" type="ORF">BKA59DRAFT_460262</name>
</gene>
<keyword evidence="2" id="KW-1185">Reference proteome</keyword>
<proteinExistence type="predicted"/>
<evidence type="ECO:0000313" key="2">
    <source>
        <dbReference type="Proteomes" id="UP000813427"/>
    </source>
</evidence>
<organism evidence="1 2">
    <name type="scientific">Fusarium tricinctum</name>
    <dbReference type="NCBI Taxonomy" id="61284"/>
    <lineage>
        <taxon>Eukaryota</taxon>
        <taxon>Fungi</taxon>
        <taxon>Dikarya</taxon>
        <taxon>Ascomycota</taxon>
        <taxon>Pezizomycotina</taxon>
        <taxon>Sordariomycetes</taxon>
        <taxon>Hypocreomycetidae</taxon>
        <taxon>Hypocreales</taxon>
        <taxon>Nectriaceae</taxon>
        <taxon>Fusarium</taxon>
        <taxon>Fusarium tricinctum species complex</taxon>
    </lineage>
</organism>
<dbReference type="EMBL" id="JAGPXF010000008">
    <property type="protein sequence ID" value="KAH7232799.1"/>
    <property type="molecule type" value="Genomic_DNA"/>
</dbReference>
<dbReference type="Proteomes" id="UP000813427">
    <property type="component" value="Unassembled WGS sequence"/>
</dbReference>
<protein>
    <submittedName>
        <fullName evidence="1">Uncharacterized protein</fullName>
    </submittedName>
</protein>
<reference evidence="1" key="1">
    <citation type="journal article" date="2021" name="Nat. Commun.">
        <title>Genetic determinants of endophytism in the Arabidopsis root mycobiome.</title>
        <authorList>
            <person name="Mesny F."/>
            <person name="Miyauchi S."/>
            <person name="Thiergart T."/>
            <person name="Pickel B."/>
            <person name="Atanasova L."/>
            <person name="Karlsson M."/>
            <person name="Huettel B."/>
            <person name="Barry K.W."/>
            <person name="Haridas S."/>
            <person name="Chen C."/>
            <person name="Bauer D."/>
            <person name="Andreopoulos W."/>
            <person name="Pangilinan J."/>
            <person name="LaButti K."/>
            <person name="Riley R."/>
            <person name="Lipzen A."/>
            <person name="Clum A."/>
            <person name="Drula E."/>
            <person name="Henrissat B."/>
            <person name="Kohler A."/>
            <person name="Grigoriev I.V."/>
            <person name="Martin F.M."/>
            <person name="Hacquard S."/>
        </authorList>
    </citation>
    <scope>NUCLEOTIDE SEQUENCE</scope>
    <source>
        <strain evidence="1">MPI-SDFR-AT-0068</strain>
    </source>
</reference>
<name>A0A8K0W595_9HYPO</name>
<accession>A0A8K0W595</accession>
<dbReference type="AlphaFoldDB" id="A0A8K0W595"/>
<comment type="caution">
    <text evidence="1">The sequence shown here is derived from an EMBL/GenBank/DDBJ whole genome shotgun (WGS) entry which is preliminary data.</text>
</comment>